<name>A0ABP9C7Q6_9GAMM</name>
<evidence type="ECO:0000313" key="2">
    <source>
        <dbReference type="EMBL" id="GAA4806098.1"/>
    </source>
</evidence>
<protein>
    <recommendedName>
        <fullName evidence="4">TonB C-terminal domain-containing protein</fullName>
    </recommendedName>
</protein>
<dbReference type="Gene3D" id="3.30.1150.10">
    <property type="match status" value="1"/>
</dbReference>
<evidence type="ECO:0008006" key="4">
    <source>
        <dbReference type="Google" id="ProtNLM"/>
    </source>
</evidence>
<keyword evidence="3" id="KW-1185">Reference proteome</keyword>
<evidence type="ECO:0000256" key="1">
    <source>
        <dbReference type="SAM" id="SignalP"/>
    </source>
</evidence>
<comment type="caution">
    <text evidence="2">The sequence shown here is derived from an EMBL/GenBank/DDBJ whole genome shotgun (WGS) entry which is preliminary data.</text>
</comment>
<gene>
    <name evidence="2" type="ORF">GCM10023307_35800</name>
</gene>
<dbReference type="EMBL" id="BAABJE010000029">
    <property type="protein sequence ID" value="GAA4806098.1"/>
    <property type="molecule type" value="Genomic_DNA"/>
</dbReference>
<keyword evidence="1" id="KW-0732">Signal</keyword>
<dbReference type="Proteomes" id="UP001499959">
    <property type="component" value="Unassembled WGS sequence"/>
</dbReference>
<feature type="signal peptide" evidence="1">
    <location>
        <begin position="1"/>
        <end position="28"/>
    </location>
</feature>
<accession>A0ABP9C7Q6</accession>
<reference evidence="3" key="1">
    <citation type="journal article" date="2019" name="Int. J. Syst. Evol. Microbiol.">
        <title>The Global Catalogue of Microorganisms (GCM) 10K type strain sequencing project: providing services to taxonomists for standard genome sequencing and annotation.</title>
        <authorList>
            <consortium name="The Broad Institute Genomics Platform"/>
            <consortium name="The Broad Institute Genome Sequencing Center for Infectious Disease"/>
            <person name="Wu L."/>
            <person name="Ma J."/>
        </authorList>
    </citation>
    <scope>NUCLEOTIDE SEQUENCE [LARGE SCALE GENOMIC DNA]</scope>
    <source>
        <strain evidence="3">JCM 18204</strain>
    </source>
</reference>
<organism evidence="2 3">
    <name type="scientific">Lysobacter hankyongensis</name>
    <dbReference type="NCBI Taxonomy" id="1176535"/>
    <lineage>
        <taxon>Bacteria</taxon>
        <taxon>Pseudomonadati</taxon>
        <taxon>Pseudomonadota</taxon>
        <taxon>Gammaproteobacteria</taxon>
        <taxon>Lysobacterales</taxon>
        <taxon>Lysobacteraceae</taxon>
        <taxon>Lysobacter</taxon>
    </lineage>
</organism>
<evidence type="ECO:0000313" key="3">
    <source>
        <dbReference type="Proteomes" id="UP001499959"/>
    </source>
</evidence>
<proteinExistence type="predicted"/>
<sequence>MTLRRPTMRVVSFAIACFIATLPVCASAQTGTTPAEAPPLPMDEPLPEARFSSRLILTDAEDIAKIHTSRPMQRFSSAAAFEAALRAPLRPDSRASELDEPDAVVEIEEGEFAGRWRFERGADGTLVRAWRDIDHVARGVPGEMQTYVAERWGYCSESRSACEAWFERGRHRAAKPRNTMAAIAHLQWRERTLQETCTPGPKFRPPLDAIERAIARSGLTTATVVLRLVLNPCGDVRDADIETGSGDSAIDRMFVAWALRSRMPLGPRPQPAGRGAIGRLPISLKAVDIPAMPIGESPSP</sequence>
<feature type="chain" id="PRO_5046100159" description="TonB C-terminal domain-containing protein" evidence="1">
    <location>
        <begin position="29"/>
        <end position="300"/>
    </location>
</feature>
<dbReference type="SUPFAM" id="SSF74653">
    <property type="entry name" value="TolA/TonB C-terminal domain"/>
    <property type="match status" value="1"/>
</dbReference>